<dbReference type="InterPro" id="IPR042197">
    <property type="entry name" value="Apaf_helical"/>
</dbReference>
<dbReference type="GO" id="GO:0005524">
    <property type="term" value="F:ATP binding"/>
    <property type="evidence" value="ECO:0007669"/>
    <property type="project" value="UniProtKB-KW"/>
</dbReference>
<evidence type="ECO:0000256" key="1">
    <source>
        <dbReference type="ARBA" id="ARBA00008894"/>
    </source>
</evidence>
<dbReference type="PANTHER" id="PTHR36766:SF70">
    <property type="entry name" value="DISEASE RESISTANCE PROTEIN RGA4"/>
    <property type="match status" value="1"/>
</dbReference>
<dbReference type="InterPro" id="IPR036388">
    <property type="entry name" value="WH-like_DNA-bd_sf"/>
</dbReference>
<dbReference type="Pfam" id="PF25019">
    <property type="entry name" value="LRR_R13L1-DRL21"/>
    <property type="match status" value="1"/>
</dbReference>
<evidence type="ECO:0000313" key="12">
    <source>
        <dbReference type="Proteomes" id="UP001177003"/>
    </source>
</evidence>
<comment type="similarity">
    <text evidence="1">Belongs to the disease resistance NB-LRR family.</text>
</comment>
<dbReference type="SUPFAM" id="SSF52058">
    <property type="entry name" value="L domain-like"/>
    <property type="match status" value="2"/>
</dbReference>
<feature type="domain" description="NB-ARC" evidence="7">
    <location>
        <begin position="182"/>
        <end position="345"/>
    </location>
</feature>
<evidence type="ECO:0000313" key="11">
    <source>
        <dbReference type="EMBL" id="CAI9270605.1"/>
    </source>
</evidence>
<evidence type="ECO:0000259" key="7">
    <source>
        <dbReference type="Pfam" id="PF00931"/>
    </source>
</evidence>
<dbReference type="InterPro" id="IPR027417">
    <property type="entry name" value="P-loop_NTPase"/>
</dbReference>
<dbReference type="EMBL" id="OX465078">
    <property type="protein sequence ID" value="CAI9270605.1"/>
    <property type="molecule type" value="Genomic_DNA"/>
</dbReference>
<evidence type="ECO:0000256" key="6">
    <source>
        <dbReference type="ARBA" id="ARBA00022840"/>
    </source>
</evidence>
<dbReference type="InterPro" id="IPR056789">
    <property type="entry name" value="LRR_R13L1-DRL21"/>
</dbReference>
<keyword evidence="12" id="KW-1185">Reference proteome</keyword>
<dbReference type="InterPro" id="IPR058922">
    <property type="entry name" value="WHD_DRP"/>
</dbReference>
<dbReference type="Pfam" id="PF23559">
    <property type="entry name" value="WHD_DRP"/>
    <property type="match status" value="1"/>
</dbReference>
<dbReference type="Proteomes" id="UP001177003">
    <property type="component" value="Chromosome 2"/>
</dbReference>
<evidence type="ECO:0000259" key="9">
    <source>
        <dbReference type="Pfam" id="PF23559"/>
    </source>
</evidence>
<gene>
    <name evidence="11" type="ORF">LSALG_LOCUS10908</name>
</gene>
<reference evidence="11" key="1">
    <citation type="submission" date="2023-04" db="EMBL/GenBank/DDBJ databases">
        <authorList>
            <person name="Vijverberg K."/>
            <person name="Xiong W."/>
            <person name="Schranz E."/>
        </authorList>
    </citation>
    <scope>NUCLEOTIDE SEQUENCE</scope>
</reference>
<name>A0AA35VF89_LACSI</name>
<dbReference type="InterPro" id="IPR002182">
    <property type="entry name" value="NB-ARC"/>
</dbReference>
<evidence type="ECO:0000259" key="8">
    <source>
        <dbReference type="Pfam" id="PF18052"/>
    </source>
</evidence>
<dbReference type="Gene3D" id="1.10.10.10">
    <property type="entry name" value="Winged helix-like DNA-binding domain superfamily/Winged helix DNA-binding domain"/>
    <property type="match status" value="1"/>
</dbReference>
<keyword evidence="4" id="KW-0547">Nucleotide-binding</keyword>
<accession>A0AA35VF89</accession>
<keyword evidence="5" id="KW-0611">Plant defense</keyword>
<dbReference type="Gene3D" id="1.10.8.430">
    <property type="entry name" value="Helical domain of apoptotic protease-activating factors"/>
    <property type="match status" value="1"/>
</dbReference>
<keyword evidence="6" id="KW-0067">ATP-binding</keyword>
<dbReference type="PANTHER" id="PTHR36766">
    <property type="entry name" value="PLANT BROAD-SPECTRUM MILDEW RESISTANCE PROTEIN RPW8"/>
    <property type="match status" value="1"/>
</dbReference>
<feature type="domain" description="Disease resistance protein winged helix" evidence="9">
    <location>
        <begin position="431"/>
        <end position="506"/>
    </location>
</feature>
<dbReference type="SUPFAM" id="SSF52540">
    <property type="entry name" value="P-loop containing nucleoside triphosphate hydrolases"/>
    <property type="match status" value="1"/>
</dbReference>
<dbReference type="PRINTS" id="PR00364">
    <property type="entry name" value="DISEASERSIST"/>
</dbReference>
<dbReference type="Pfam" id="PF18052">
    <property type="entry name" value="Rx_N"/>
    <property type="match status" value="1"/>
</dbReference>
<feature type="domain" description="Disease resistance N-terminal" evidence="8">
    <location>
        <begin position="15"/>
        <end position="95"/>
    </location>
</feature>
<evidence type="ECO:0000256" key="3">
    <source>
        <dbReference type="ARBA" id="ARBA00022737"/>
    </source>
</evidence>
<sequence>MVDALVNVVAEGIHKKVGCIAANEIALAWGFKKKLDTLEHTLKIICAKLRDIDNEKGQNHGVMVWLTLLKHLVGEADDMLDDLHYEILRNEVITRDQTRMIDFKSLLSLKTFSTRREIGHKIENITNKFCEMNEHGNKLGLQNRHPRLVLDGVYQEETDWYLQKFKIVGRQNDELHIIQLLTQARKEEKITIVPIVGIDGIGKTTLAKMVYHNPKIWRHFDVRVWLYVSVKVDVNTLLAKICESLPGDECKSLTRVDLITNLRKKMGSKRYLVVLDDVRDKDRAHWDDFRTCMLDVNSLNGSCFLVTTQNLEIGTKIFSEDFHALQGLSDDDCWSIFKGRVFIAKKSLLPELEEIGRVIVSKCRGLPLLVNITGGMLRNYNDKGKWLSLKDNKAWDLEEGHIVQNILKMSFDDLPNCVVKQCFAYCSVLKKDRVVNKNELIQLWMALGLVRADENEKREAEDVGNDIFHVLVSRSLFQDVTDQYSYSTYRIHELTYFSMHDLVHDLSVSLSKHESACLMHSTSDNIVYIPQVKGLAVYNELKKQCEFTNKVSMVLKDYMSTKNLHALFFEGEVEKSISFQRFKSLRILKFSGCKLEKLDDSIGELVYLRYLDLSNTQIKTLPESIGKLYHLQTLKLYGCYLLHLPVEMGNLISLRVFEFPKLLHIHTLGQLTSLTTLPFFHVYQLKGYQIEELGRLKHLRGEIQLLNLEEINSKEDALMANLSEKKNLYKIEFVWSLDRGVKHNNQDVLEGLQPHGNVKSLTIANFSGDNFPPWVMKMAINIEGKWAPLKNLVEIMLYGCISCVYLPILEYLPLLQDLVLQSMDNLTCLRSGLDEGNNVTRLMTPLSPSLRSLKVGWMKMLEKWIGGTPNSSTMISPVLEKLQIMACPKIILLDECDPHPLVSLEIHNCDNLVSINSIQGLKSLESLDIHNCRSLSGLPHLPNEGNSLKRLRIVYCHKLTYLPHETFYCFSFISKLSLGPFSNELLSFPSLQGIEKLSNHLHSLELFGWNHWASIPKEIKHLTSLTRFFILNFGIRELPTWLTNMSSIRNMRFYNCHQLDKATVKLGAPREADHVLVNGNRV</sequence>
<dbReference type="AlphaFoldDB" id="A0AA35VF89"/>
<organism evidence="11 12">
    <name type="scientific">Lactuca saligna</name>
    <name type="common">Willowleaf lettuce</name>
    <dbReference type="NCBI Taxonomy" id="75948"/>
    <lineage>
        <taxon>Eukaryota</taxon>
        <taxon>Viridiplantae</taxon>
        <taxon>Streptophyta</taxon>
        <taxon>Embryophyta</taxon>
        <taxon>Tracheophyta</taxon>
        <taxon>Spermatophyta</taxon>
        <taxon>Magnoliopsida</taxon>
        <taxon>eudicotyledons</taxon>
        <taxon>Gunneridae</taxon>
        <taxon>Pentapetalae</taxon>
        <taxon>asterids</taxon>
        <taxon>campanulids</taxon>
        <taxon>Asterales</taxon>
        <taxon>Asteraceae</taxon>
        <taxon>Cichorioideae</taxon>
        <taxon>Cichorieae</taxon>
        <taxon>Lactucinae</taxon>
        <taxon>Lactuca</taxon>
    </lineage>
</organism>
<keyword evidence="2" id="KW-0433">Leucine-rich repeat</keyword>
<feature type="domain" description="R13L1/DRL21-like LRR repeat region" evidence="10">
    <location>
        <begin position="690"/>
        <end position="823"/>
    </location>
</feature>
<dbReference type="Gene3D" id="3.80.10.10">
    <property type="entry name" value="Ribonuclease Inhibitor"/>
    <property type="match status" value="2"/>
</dbReference>
<evidence type="ECO:0000259" key="10">
    <source>
        <dbReference type="Pfam" id="PF25019"/>
    </source>
</evidence>
<protein>
    <submittedName>
        <fullName evidence="11">Uncharacterized protein</fullName>
    </submittedName>
</protein>
<dbReference type="Pfam" id="PF00560">
    <property type="entry name" value="LRR_1"/>
    <property type="match status" value="1"/>
</dbReference>
<dbReference type="InterPro" id="IPR041118">
    <property type="entry name" value="Rx_N"/>
</dbReference>
<dbReference type="FunFam" id="1.10.10.10:FF:000322">
    <property type="entry name" value="Probable disease resistance protein At1g63360"/>
    <property type="match status" value="1"/>
</dbReference>
<dbReference type="Pfam" id="PF00931">
    <property type="entry name" value="NB-ARC"/>
    <property type="match status" value="1"/>
</dbReference>
<dbReference type="InterPro" id="IPR032675">
    <property type="entry name" value="LRR_dom_sf"/>
</dbReference>
<dbReference type="GO" id="GO:0051707">
    <property type="term" value="P:response to other organism"/>
    <property type="evidence" value="ECO:0007669"/>
    <property type="project" value="UniProtKB-ARBA"/>
</dbReference>
<proteinExistence type="inferred from homology"/>
<dbReference type="GO" id="GO:0043531">
    <property type="term" value="F:ADP binding"/>
    <property type="evidence" value="ECO:0007669"/>
    <property type="project" value="InterPro"/>
</dbReference>
<dbReference type="Gene3D" id="1.20.5.4130">
    <property type="match status" value="1"/>
</dbReference>
<dbReference type="GO" id="GO:0006952">
    <property type="term" value="P:defense response"/>
    <property type="evidence" value="ECO:0007669"/>
    <property type="project" value="UniProtKB-KW"/>
</dbReference>
<evidence type="ECO:0000256" key="5">
    <source>
        <dbReference type="ARBA" id="ARBA00022821"/>
    </source>
</evidence>
<keyword evidence="3" id="KW-0677">Repeat</keyword>
<dbReference type="Gene3D" id="3.40.50.300">
    <property type="entry name" value="P-loop containing nucleotide triphosphate hydrolases"/>
    <property type="match status" value="1"/>
</dbReference>
<evidence type="ECO:0000256" key="4">
    <source>
        <dbReference type="ARBA" id="ARBA00022741"/>
    </source>
</evidence>
<evidence type="ECO:0000256" key="2">
    <source>
        <dbReference type="ARBA" id="ARBA00022614"/>
    </source>
</evidence>
<dbReference type="InterPro" id="IPR001611">
    <property type="entry name" value="Leu-rich_rpt"/>
</dbReference>